<evidence type="ECO:0000313" key="10">
    <source>
        <dbReference type="Proteomes" id="UP000051461"/>
    </source>
</evidence>
<dbReference type="PIRSF" id="PIRSF029598">
    <property type="entry name" value="PsiE"/>
    <property type="match status" value="1"/>
</dbReference>
<keyword evidence="7 8" id="KW-0472">Membrane</keyword>
<accession>A0A0R1GTA0</accession>
<protein>
    <recommendedName>
        <fullName evidence="3">Protein PsiE</fullName>
    </recommendedName>
</protein>
<evidence type="ECO:0000256" key="5">
    <source>
        <dbReference type="ARBA" id="ARBA00022692"/>
    </source>
</evidence>
<dbReference type="Proteomes" id="UP000051461">
    <property type="component" value="Unassembled WGS sequence"/>
</dbReference>
<proteinExistence type="inferred from homology"/>
<feature type="transmembrane region" description="Helical" evidence="8">
    <location>
        <begin position="7"/>
        <end position="28"/>
    </location>
</feature>
<dbReference type="AlphaFoldDB" id="A0A0R1GTA0"/>
<evidence type="ECO:0000256" key="8">
    <source>
        <dbReference type="SAM" id="Phobius"/>
    </source>
</evidence>
<name>A0A0R1GTA0_9LACO</name>
<evidence type="ECO:0000256" key="1">
    <source>
        <dbReference type="ARBA" id="ARBA00004429"/>
    </source>
</evidence>
<dbReference type="GO" id="GO:0016036">
    <property type="term" value="P:cellular response to phosphate starvation"/>
    <property type="evidence" value="ECO:0007669"/>
    <property type="project" value="InterPro"/>
</dbReference>
<dbReference type="PANTHER" id="PTHR37819">
    <property type="entry name" value="PROTEIN PSIE"/>
    <property type="match status" value="1"/>
</dbReference>
<keyword evidence="4" id="KW-1003">Cell membrane</keyword>
<dbReference type="PANTHER" id="PTHR37819:SF1">
    <property type="entry name" value="PROTEIN PSIE"/>
    <property type="match status" value="1"/>
</dbReference>
<sequence length="129" mass="15105">MAAKIENFFAWILKGAMLLLGIVMLGFLLREVWYLGQLLLEVETAQRFAKITDTTIAFFLYFEFIFLVKEFFSDDEHIALEDFLYIGITALVRVVLVHHDDGLETFWLTMAIFVLVVALVVLRQQRRRQ</sequence>
<evidence type="ECO:0000256" key="3">
    <source>
        <dbReference type="ARBA" id="ARBA00021903"/>
    </source>
</evidence>
<keyword evidence="10" id="KW-1185">Reference proteome</keyword>
<keyword evidence="6 8" id="KW-1133">Transmembrane helix</keyword>
<evidence type="ECO:0000313" key="9">
    <source>
        <dbReference type="EMBL" id="KRK37183.1"/>
    </source>
</evidence>
<evidence type="ECO:0000256" key="4">
    <source>
        <dbReference type="ARBA" id="ARBA00022475"/>
    </source>
</evidence>
<comment type="similarity">
    <text evidence="2">Belongs to the PsiE family.</text>
</comment>
<feature type="transmembrane region" description="Helical" evidence="8">
    <location>
        <begin position="105"/>
        <end position="122"/>
    </location>
</feature>
<dbReference type="STRING" id="1423726.FC07_GL002899"/>
<dbReference type="InterPro" id="IPR009315">
    <property type="entry name" value="P_starv_induced_PsiE"/>
</dbReference>
<gene>
    <name evidence="9" type="ORF">FC07_GL002899</name>
</gene>
<dbReference type="OrthoDB" id="9792470at2"/>
<evidence type="ECO:0000256" key="2">
    <source>
        <dbReference type="ARBA" id="ARBA00005632"/>
    </source>
</evidence>
<keyword evidence="5 8" id="KW-0812">Transmembrane</keyword>
<comment type="caution">
    <text evidence="9">The sequence shown here is derived from an EMBL/GenBank/DDBJ whole genome shotgun (WGS) entry which is preliminary data.</text>
</comment>
<dbReference type="InterPro" id="IPR020948">
    <property type="entry name" value="P_starv_induced_PsiE-like"/>
</dbReference>
<organism evidence="9 10">
    <name type="scientific">Loigolactobacillus bifermentans DSM 20003</name>
    <dbReference type="NCBI Taxonomy" id="1423726"/>
    <lineage>
        <taxon>Bacteria</taxon>
        <taxon>Bacillati</taxon>
        <taxon>Bacillota</taxon>
        <taxon>Bacilli</taxon>
        <taxon>Lactobacillales</taxon>
        <taxon>Lactobacillaceae</taxon>
        <taxon>Loigolactobacillus</taxon>
    </lineage>
</organism>
<dbReference type="Pfam" id="PF06146">
    <property type="entry name" value="PsiE"/>
    <property type="match status" value="1"/>
</dbReference>
<dbReference type="PATRIC" id="fig|1423726.3.peg.3011"/>
<dbReference type="EMBL" id="AZDA01000054">
    <property type="protein sequence ID" value="KRK37183.1"/>
    <property type="molecule type" value="Genomic_DNA"/>
</dbReference>
<evidence type="ECO:0000256" key="7">
    <source>
        <dbReference type="ARBA" id="ARBA00023136"/>
    </source>
</evidence>
<dbReference type="GO" id="GO:0005886">
    <property type="term" value="C:plasma membrane"/>
    <property type="evidence" value="ECO:0007669"/>
    <property type="project" value="UniProtKB-SubCell"/>
</dbReference>
<dbReference type="RefSeq" id="WP_057904546.1">
    <property type="nucleotide sequence ID" value="NZ_AZDA01000054.1"/>
</dbReference>
<comment type="subcellular location">
    <subcellularLocation>
        <location evidence="1">Cell inner membrane</location>
        <topology evidence="1">Multi-pass membrane protein</topology>
    </subcellularLocation>
</comment>
<evidence type="ECO:0000256" key="6">
    <source>
        <dbReference type="ARBA" id="ARBA00022989"/>
    </source>
</evidence>
<reference evidence="9 10" key="1">
    <citation type="journal article" date="2015" name="Genome Announc.">
        <title>Expanding the biotechnology potential of lactobacilli through comparative genomics of 213 strains and associated genera.</title>
        <authorList>
            <person name="Sun Z."/>
            <person name="Harris H.M."/>
            <person name="McCann A."/>
            <person name="Guo C."/>
            <person name="Argimon S."/>
            <person name="Zhang W."/>
            <person name="Yang X."/>
            <person name="Jeffery I.B."/>
            <person name="Cooney J.C."/>
            <person name="Kagawa T.F."/>
            <person name="Liu W."/>
            <person name="Song Y."/>
            <person name="Salvetti E."/>
            <person name="Wrobel A."/>
            <person name="Rasinkangas P."/>
            <person name="Parkhill J."/>
            <person name="Rea M.C."/>
            <person name="O'Sullivan O."/>
            <person name="Ritari J."/>
            <person name="Douillard F.P."/>
            <person name="Paul Ross R."/>
            <person name="Yang R."/>
            <person name="Briner A.E."/>
            <person name="Felis G.E."/>
            <person name="de Vos W.M."/>
            <person name="Barrangou R."/>
            <person name="Klaenhammer T.R."/>
            <person name="Caufield P.W."/>
            <person name="Cui Y."/>
            <person name="Zhang H."/>
            <person name="O'Toole P.W."/>
        </authorList>
    </citation>
    <scope>NUCLEOTIDE SEQUENCE [LARGE SCALE GENOMIC DNA]</scope>
    <source>
        <strain evidence="9 10">DSM 20003</strain>
    </source>
</reference>